<name>A0AAV6NJA5_9ROSI</name>
<dbReference type="Proteomes" id="UP000685013">
    <property type="component" value="Chromosome 5"/>
</dbReference>
<accession>A0AAV6NJA5</accession>
<reference evidence="1 2" key="1">
    <citation type="journal article" date="2021" name="Hortic Res">
        <title>The domestication of Cucurbita argyrosperma as revealed by the genome of its wild relative.</title>
        <authorList>
            <person name="Barrera-Redondo J."/>
            <person name="Sanchez-de la Vega G."/>
            <person name="Aguirre-Liguori J.A."/>
            <person name="Castellanos-Morales G."/>
            <person name="Gutierrez-Guerrero Y.T."/>
            <person name="Aguirre-Dugua X."/>
            <person name="Aguirre-Planter E."/>
            <person name="Tenaillon M.I."/>
            <person name="Lira-Saade R."/>
            <person name="Eguiarte L.E."/>
        </authorList>
    </citation>
    <scope>NUCLEOTIDE SEQUENCE [LARGE SCALE GENOMIC DNA]</scope>
    <source>
        <strain evidence="1">JBR-2021</strain>
    </source>
</reference>
<dbReference type="EMBL" id="JAGKQH010000005">
    <property type="protein sequence ID" value="KAG6598991.1"/>
    <property type="molecule type" value="Genomic_DNA"/>
</dbReference>
<dbReference type="AlphaFoldDB" id="A0AAV6NJA5"/>
<gene>
    <name evidence="1" type="ORF">SDJN03_08769</name>
</gene>
<evidence type="ECO:0008006" key="3">
    <source>
        <dbReference type="Google" id="ProtNLM"/>
    </source>
</evidence>
<proteinExistence type="predicted"/>
<protein>
    <recommendedName>
        <fullName evidence="3">HECT domain-containing protein</fullName>
    </recommendedName>
</protein>
<feature type="non-terminal residue" evidence="1">
    <location>
        <position position="1"/>
    </location>
</feature>
<keyword evidence="2" id="KW-1185">Reference proteome</keyword>
<evidence type="ECO:0000313" key="1">
    <source>
        <dbReference type="EMBL" id="KAG6598991.1"/>
    </source>
</evidence>
<comment type="caution">
    <text evidence="1">The sequence shown here is derived from an EMBL/GenBank/DDBJ whole genome shotgun (WGS) entry which is preliminary data.</text>
</comment>
<organism evidence="1 2">
    <name type="scientific">Cucurbita argyrosperma subsp. sororia</name>
    <dbReference type="NCBI Taxonomy" id="37648"/>
    <lineage>
        <taxon>Eukaryota</taxon>
        <taxon>Viridiplantae</taxon>
        <taxon>Streptophyta</taxon>
        <taxon>Embryophyta</taxon>
        <taxon>Tracheophyta</taxon>
        <taxon>Spermatophyta</taxon>
        <taxon>Magnoliopsida</taxon>
        <taxon>eudicotyledons</taxon>
        <taxon>Gunneridae</taxon>
        <taxon>Pentapetalae</taxon>
        <taxon>rosids</taxon>
        <taxon>fabids</taxon>
        <taxon>Cucurbitales</taxon>
        <taxon>Cucurbitaceae</taxon>
        <taxon>Cucurbiteae</taxon>
        <taxon>Cucurbita</taxon>
    </lineage>
</organism>
<evidence type="ECO:0000313" key="2">
    <source>
        <dbReference type="Proteomes" id="UP000685013"/>
    </source>
</evidence>
<sequence>MCSVFELGTDLHSQCANTADEHEPSLCKILVRRRTMAPQKPCRSKSTDSLRDMTTYLKDVTVKVLLVSGGECRGPGTRAIYAPSTKAMELKGRQRFVCKLRITIPDSYPLPQDTVSDMLPLMKCCSITRAIVRLLRSSKLSSTSSPSNSLSERSMSRF</sequence>